<dbReference type="AlphaFoldDB" id="A0A2W5IG59"/>
<comment type="catalytic activity">
    <reaction evidence="9 10">
        <text>1D-myo-inositol 2-amino-2-deoxy-alpha-D-glucopyranoside + L-cysteine + ATP = 1D-myo-inositol 2-(L-cysteinylamino)-2-deoxy-alpha-D-glucopyranoside + AMP + diphosphate + H(+)</text>
        <dbReference type="Rhea" id="RHEA:26176"/>
        <dbReference type="ChEBI" id="CHEBI:15378"/>
        <dbReference type="ChEBI" id="CHEBI:30616"/>
        <dbReference type="ChEBI" id="CHEBI:33019"/>
        <dbReference type="ChEBI" id="CHEBI:35235"/>
        <dbReference type="ChEBI" id="CHEBI:58886"/>
        <dbReference type="ChEBI" id="CHEBI:58887"/>
        <dbReference type="ChEBI" id="CHEBI:456215"/>
        <dbReference type="EC" id="6.3.1.13"/>
    </reaction>
</comment>
<dbReference type="GO" id="GO:0008270">
    <property type="term" value="F:zinc ion binding"/>
    <property type="evidence" value="ECO:0007669"/>
    <property type="project" value="UniProtKB-UniRule"/>
</dbReference>
<proteinExistence type="inferred from homology"/>
<keyword evidence="6 10" id="KW-0547">Nucleotide-binding</keyword>
<evidence type="ECO:0000313" key="12">
    <source>
        <dbReference type="EMBL" id="PZP89967.1"/>
    </source>
</evidence>
<evidence type="ECO:0000256" key="3">
    <source>
        <dbReference type="ARBA" id="ARBA00011245"/>
    </source>
</evidence>
<feature type="domain" description="tRNA synthetases class I catalytic" evidence="11">
    <location>
        <begin position="37"/>
        <end position="340"/>
    </location>
</feature>
<keyword evidence="5 10" id="KW-0479">Metal-binding</keyword>
<sequence length="416" mass="46076">MYAWPKVSVPTLPGISIPLRLYDTSAGELTAVTPGETAGMYVCGITPYDATHLGHAATYVTFDLINRILRDNGHNVLYVQNVTDVDDPLFERAERDGVDWRELGNEQTDLFRSDMEALRVIPPDHYVGATEAIDEVIEFVQKLFDKGAAYQISAEDDPDYQDVYFPVTATQQFGYESGYDRPTMEHFFAERGGDPERPGKKHPLDALLWRQQRPGEPAWDSPWGAGRPGWHIECAAIALNRLGTSFDIQGGGSDLIFPHHEFSAAHVEAATGCHHMARHYVHTGMIALDGVKMSKSLGNLVFVSKLRAQGVHPGAIRLGIYAGHYATDRDWSDEVLATAVERQKRWQQACERNSGVPAVTTVQRVREALSDDLDTPRALALIDVWADETLRGLGDDATAPTTMRTLIDSLLGVTLY</sequence>
<dbReference type="GO" id="GO:0035446">
    <property type="term" value="F:cysteine-glucosaminylinositol ligase activity"/>
    <property type="evidence" value="ECO:0007669"/>
    <property type="project" value="UniProtKB-UniRule"/>
</dbReference>
<feature type="binding site" evidence="10">
    <location>
        <position position="234"/>
    </location>
    <ligand>
        <name>Zn(2+)</name>
        <dbReference type="ChEBI" id="CHEBI:29105"/>
    </ligand>
</feature>
<feature type="binding site" evidence="10">
    <location>
        <position position="43"/>
    </location>
    <ligand>
        <name>Zn(2+)</name>
        <dbReference type="ChEBI" id="CHEBI:29105"/>
    </ligand>
</feature>
<evidence type="ECO:0000256" key="7">
    <source>
        <dbReference type="ARBA" id="ARBA00022833"/>
    </source>
</evidence>
<gene>
    <name evidence="10 12" type="primary">mshC</name>
    <name evidence="12" type="ORF">DI579_02100</name>
</gene>
<comment type="cofactor">
    <cofactor evidence="10">
        <name>Zn(2+)</name>
        <dbReference type="ChEBI" id="CHEBI:29105"/>
    </cofactor>
    <text evidence="10">Binds 1 zinc ion per subunit.</text>
</comment>
<dbReference type="GO" id="GO:0005524">
    <property type="term" value="F:ATP binding"/>
    <property type="evidence" value="ECO:0007669"/>
    <property type="project" value="UniProtKB-KW"/>
</dbReference>
<feature type="short sequence motif" description="'ERGGDP' region" evidence="10">
    <location>
        <begin position="190"/>
        <end position="195"/>
    </location>
</feature>
<dbReference type="EC" id="6.3.1.13" evidence="10"/>
<evidence type="ECO:0000256" key="10">
    <source>
        <dbReference type="HAMAP-Rule" id="MF_01697"/>
    </source>
</evidence>
<dbReference type="EMBL" id="QFOZ01000001">
    <property type="protein sequence ID" value="PZP89967.1"/>
    <property type="molecule type" value="Genomic_DNA"/>
</dbReference>
<dbReference type="Proteomes" id="UP000248606">
    <property type="component" value="Unassembled WGS sequence"/>
</dbReference>
<evidence type="ECO:0000256" key="9">
    <source>
        <dbReference type="ARBA" id="ARBA00048350"/>
    </source>
</evidence>
<dbReference type="FunFam" id="3.40.50.620:FF:000134">
    <property type="entry name" value="L-cysteine:1D-myo-inositol 2-amino-2-deoxy-alpha-D-glucopyranoside ligase"/>
    <property type="match status" value="1"/>
</dbReference>
<keyword evidence="4 10" id="KW-0436">Ligase</keyword>
<protein>
    <recommendedName>
        <fullName evidence="10">L-cysteine:1D-myo-inositol 2-amino-2-deoxy-alpha-D-glucopyranoside ligase</fullName>
        <shortName evidence="10">L-Cys:GlcN-Ins ligase</shortName>
        <ecNumber evidence="10">6.3.1.13</ecNumber>
    </recommendedName>
    <alternativeName>
        <fullName evidence="10">Mycothiol ligase</fullName>
        <shortName evidence="10">MSH ligase</shortName>
    </alternativeName>
</protein>
<dbReference type="InterPro" id="IPR017812">
    <property type="entry name" value="Mycothiol_ligase_MshC"/>
</dbReference>
<feature type="binding site" evidence="10">
    <location>
        <position position="58"/>
    </location>
    <ligand>
        <name>L-cysteinyl-5'-AMP</name>
        <dbReference type="ChEBI" id="CHEBI:144924"/>
    </ligand>
</feature>
<accession>A0A2W5IG59</accession>
<dbReference type="RefSeq" id="WP_290595635.1">
    <property type="nucleotide sequence ID" value="NZ_JAPJOB010000001.1"/>
</dbReference>
<feature type="binding site" evidence="10">
    <location>
        <begin position="252"/>
        <end position="254"/>
    </location>
    <ligand>
        <name>L-cysteinyl-5'-AMP</name>
        <dbReference type="ChEBI" id="CHEBI:144924"/>
    </ligand>
</feature>
<dbReference type="PANTHER" id="PTHR10890">
    <property type="entry name" value="CYSTEINYL-TRNA SYNTHETASE"/>
    <property type="match status" value="1"/>
</dbReference>
<name>A0A2W5IG59_9ACTN</name>
<feature type="short sequence motif" description="'HIGH' region" evidence="10">
    <location>
        <begin position="45"/>
        <end position="55"/>
    </location>
</feature>
<feature type="binding site" evidence="10">
    <location>
        <position position="230"/>
    </location>
    <ligand>
        <name>L-cysteinyl-5'-AMP</name>
        <dbReference type="ChEBI" id="CHEBI:144924"/>
    </ligand>
</feature>
<evidence type="ECO:0000256" key="2">
    <source>
        <dbReference type="ARBA" id="ARBA00007723"/>
    </source>
</evidence>
<evidence type="ECO:0000256" key="8">
    <source>
        <dbReference type="ARBA" id="ARBA00022840"/>
    </source>
</evidence>
<dbReference type="Gene3D" id="1.20.120.640">
    <property type="entry name" value="Anticodon-binding domain of a subclass of class I aminoacyl-tRNA synthetases"/>
    <property type="match status" value="1"/>
</dbReference>
<dbReference type="GO" id="GO:0004817">
    <property type="term" value="F:cysteine-tRNA ligase activity"/>
    <property type="evidence" value="ECO:0007669"/>
    <property type="project" value="TreeGrafter"/>
</dbReference>
<feature type="binding site" evidence="10">
    <location>
        <position position="259"/>
    </location>
    <ligand>
        <name>Zn(2+)</name>
        <dbReference type="ChEBI" id="CHEBI:29105"/>
    </ligand>
</feature>
<evidence type="ECO:0000313" key="13">
    <source>
        <dbReference type="Proteomes" id="UP000248606"/>
    </source>
</evidence>
<dbReference type="GO" id="GO:0005829">
    <property type="term" value="C:cytosol"/>
    <property type="evidence" value="ECO:0007669"/>
    <property type="project" value="TreeGrafter"/>
</dbReference>
<comment type="subunit">
    <text evidence="3 10">Monomer.</text>
</comment>
<evidence type="ECO:0000259" key="11">
    <source>
        <dbReference type="Pfam" id="PF01406"/>
    </source>
</evidence>
<dbReference type="CDD" id="cd00672">
    <property type="entry name" value="CysRS_core"/>
    <property type="match status" value="1"/>
</dbReference>
<reference evidence="12 13" key="1">
    <citation type="submission" date="2017-08" db="EMBL/GenBank/DDBJ databases">
        <title>Infants hospitalized years apart are colonized by the same room-sourced microbial strains.</title>
        <authorList>
            <person name="Brooks B."/>
            <person name="Olm M.R."/>
            <person name="Firek B.A."/>
            <person name="Baker R."/>
            <person name="Thomas B.C."/>
            <person name="Morowitz M.J."/>
            <person name="Banfield J.F."/>
        </authorList>
    </citation>
    <scope>NUCLEOTIDE SEQUENCE [LARGE SCALE GENOMIC DNA]</scope>
    <source>
        <strain evidence="12">S2_006_000_R1_57</strain>
    </source>
</reference>
<dbReference type="SUPFAM" id="SSF52374">
    <property type="entry name" value="Nucleotidylyl transferase"/>
    <property type="match status" value="1"/>
</dbReference>
<dbReference type="GO" id="GO:0006423">
    <property type="term" value="P:cysteinyl-tRNA aminoacylation"/>
    <property type="evidence" value="ECO:0007669"/>
    <property type="project" value="TreeGrafter"/>
</dbReference>
<comment type="function">
    <text evidence="1 10">Catalyzes the ATP-dependent condensation of GlcN-Ins and L-cysteine to form L-Cys-GlcN-Ins.</text>
</comment>
<dbReference type="GO" id="GO:0010125">
    <property type="term" value="P:mycothiol biosynthetic process"/>
    <property type="evidence" value="ECO:0007669"/>
    <property type="project" value="UniProtKB-UniRule"/>
</dbReference>
<dbReference type="InterPro" id="IPR032678">
    <property type="entry name" value="tRNA-synt_1_cat_dom"/>
</dbReference>
<dbReference type="InterPro" id="IPR014729">
    <property type="entry name" value="Rossmann-like_a/b/a_fold"/>
</dbReference>
<dbReference type="HAMAP" id="MF_01697">
    <property type="entry name" value="MshC"/>
    <property type="match status" value="1"/>
</dbReference>
<organism evidence="12 13">
    <name type="scientific">Lawsonella clevelandensis</name>
    <dbReference type="NCBI Taxonomy" id="1528099"/>
    <lineage>
        <taxon>Bacteria</taxon>
        <taxon>Bacillati</taxon>
        <taxon>Actinomycetota</taxon>
        <taxon>Actinomycetes</taxon>
        <taxon>Mycobacteriales</taxon>
        <taxon>Lawsonellaceae</taxon>
        <taxon>Lawsonella</taxon>
    </lineage>
</organism>
<keyword evidence="7 10" id="KW-0862">Zinc</keyword>
<dbReference type="NCBIfam" id="TIGR03447">
    <property type="entry name" value="mycothiol_MshC"/>
    <property type="match status" value="1"/>
</dbReference>
<comment type="similarity">
    <text evidence="2 10">Belongs to the class-I aminoacyl-tRNA synthetase family. MshC subfamily.</text>
</comment>
<dbReference type="PRINTS" id="PR00983">
    <property type="entry name" value="TRNASYNTHCYS"/>
</dbReference>
<feature type="short sequence motif" description="'KMSKS' region" evidence="10">
    <location>
        <begin position="292"/>
        <end position="296"/>
    </location>
</feature>
<dbReference type="PANTHER" id="PTHR10890:SF3">
    <property type="entry name" value="CYSTEINE--TRNA LIGASE, CYTOPLASMIC"/>
    <property type="match status" value="1"/>
</dbReference>
<evidence type="ECO:0000256" key="5">
    <source>
        <dbReference type="ARBA" id="ARBA00022723"/>
    </source>
</evidence>
<dbReference type="Pfam" id="PF01406">
    <property type="entry name" value="tRNA-synt_1e"/>
    <property type="match status" value="1"/>
</dbReference>
<evidence type="ECO:0000256" key="4">
    <source>
        <dbReference type="ARBA" id="ARBA00022598"/>
    </source>
</evidence>
<feature type="binding site" evidence="10">
    <location>
        <position position="286"/>
    </location>
    <ligand>
        <name>L-cysteinyl-5'-AMP</name>
        <dbReference type="ChEBI" id="CHEBI:144924"/>
    </ligand>
</feature>
<comment type="caution">
    <text evidence="12">The sequence shown here is derived from an EMBL/GenBank/DDBJ whole genome shotgun (WGS) entry which is preliminary data.</text>
</comment>
<feature type="binding site" evidence="10">
    <location>
        <begin position="81"/>
        <end position="83"/>
    </location>
    <ligand>
        <name>L-cysteinyl-5'-AMP</name>
        <dbReference type="ChEBI" id="CHEBI:144924"/>
    </ligand>
</feature>
<dbReference type="Gene3D" id="3.40.50.620">
    <property type="entry name" value="HUPs"/>
    <property type="match status" value="1"/>
</dbReference>
<evidence type="ECO:0000256" key="6">
    <source>
        <dbReference type="ARBA" id="ARBA00022741"/>
    </source>
</evidence>
<feature type="binding site" evidence="10">
    <location>
        <begin position="43"/>
        <end position="46"/>
    </location>
    <ligand>
        <name>L-cysteinyl-5'-AMP</name>
        <dbReference type="ChEBI" id="CHEBI:144924"/>
    </ligand>
</feature>
<evidence type="ECO:0000256" key="1">
    <source>
        <dbReference type="ARBA" id="ARBA00003679"/>
    </source>
</evidence>
<keyword evidence="8 10" id="KW-0067">ATP-binding</keyword>
<dbReference type="InterPro" id="IPR024909">
    <property type="entry name" value="Cys-tRNA/MSH_ligase"/>
</dbReference>